<dbReference type="PRINTS" id="PR00932">
    <property type="entry name" value="AMINO1PTASE"/>
</dbReference>
<proteinExistence type="inferred from homology"/>
<dbReference type="InterPro" id="IPR023358">
    <property type="entry name" value="Peptidase_M18_dom2"/>
</dbReference>
<keyword evidence="3 9" id="KW-0031">Aminopeptidase</keyword>
<keyword evidence="7 9" id="KW-0862">Zinc</keyword>
<dbReference type="GO" id="GO:0004177">
    <property type="term" value="F:aminopeptidase activity"/>
    <property type="evidence" value="ECO:0007669"/>
    <property type="project" value="UniProtKB-KW"/>
</dbReference>
<evidence type="ECO:0000256" key="8">
    <source>
        <dbReference type="ARBA" id="ARBA00023049"/>
    </source>
</evidence>
<sequence length="499" mass="54946">MNRKNVWTTYSAAQLKKVDQFAEDYKKFLDESKTEREAIDTIVNEIEAAGYRELNTLIGSKTKLKKGDKVYSVWMNKSIAIFQMGSEPMENGLNILGAHIDSPRLDVKQNPLYEDGGFAYLDTHYYGGIKKYHYVAMPLAIHGVLVKKDGTTVQLNVGEDEDDPVFFVSDLLIHLAQDQLSKKASNVIEGEALDLIIGHRPFVIESKEKEKAEKKDAKLTAGQQYAIAAEKAEKAESGKVSGAVRRGILAILNDLYGIEEEDFISAELEIVPAGKSRDAGFDRSMIMGYGHDDRVCAFPSMRAIMEAKNLKRTACCILVDKEEIGSVGATGMRSRFFENAVAELMALTKEGFNDLALRRCLANSCMLSSDVSAGFDPSYASCFEKKNASFLGEGLVFNKFTGARGKSGSNDANAEFIAEIRRALDKEGIVYQTAELGKVDVGGGGTIAYILALYGMNVIDAGVAVLNMHAPWEVIDKADLYEALRGYVAFLQNIDFRNE</sequence>
<dbReference type="Proteomes" id="UP000179284">
    <property type="component" value="Chromosome I"/>
</dbReference>
<organism evidence="11 12">
    <name type="scientific">Butyrivibrio hungatei</name>
    <dbReference type="NCBI Taxonomy" id="185008"/>
    <lineage>
        <taxon>Bacteria</taxon>
        <taxon>Bacillati</taxon>
        <taxon>Bacillota</taxon>
        <taxon>Clostridia</taxon>
        <taxon>Lachnospirales</taxon>
        <taxon>Lachnospiraceae</taxon>
        <taxon>Butyrivibrio</taxon>
    </lineage>
</organism>
<protein>
    <recommendedName>
        <fullName evidence="10">M18 family aminopeptidase</fullName>
        <ecNumber evidence="10">3.4.11.-</ecNumber>
    </recommendedName>
</protein>
<evidence type="ECO:0000256" key="6">
    <source>
        <dbReference type="ARBA" id="ARBA00022801"/>
    </source>
</evidence>
<dbReference type="OrthoDB" id="89722at2"/>
<dbReference type="AlphaFoldDB" id="A0A1D9P2E6"/>
<keyword evidence="12" id="KW-1185">Reference proteome</keyword>
<evidence type="ECO:0000313" key="11">
    <source>
        <dbReference type="EMBL" id="AOZ96662.1"/>
    </source>
</evidence>
<reference evidence="12" key="1">
    <citation type="submission" date="2016-10" db="EMBL/GenBank/DDBJ databases">
        <title>The complete genome sequence of the rumen bacterium Butyrivibrio hungatei MB2003.</title>
        <authorList>
            <person name="Palevich N."/>
            <person name="Kelly W.J."/>
            <person name="Leahy S.C."/>
            <person name="Altermann E."/>
            <person name="Rakonjac J."/>
            <person name="Attwood G.T."/>
        </authorList>
    </citation>
    <scope>NUCLEOTIDE SEQUENCE [LARGE SCALE GENOMIC DNA]</scope>
    <source>
        <strain evidence="12">MB2003</strain>
    </source>
</reference>
<dbReference type="KEGG" id="bhu:bhn_I1629"/>
<dbReference type="EMBL" id="CP017831">
    <property type="protein sequence ID" value="AOZ96662.1"/>
    <property type="molecule type" value="Genomic_DNA"/>
</dbReference>
<evidence type="ECO:0000256" key="7">
    <source>
        <dbReference type="ARBA" id="ARBA00022833"/>
    </source>
</evidence>
<dbReference type="Gene3D" id="2.30.250.10">
    <property type="entry name" value="Aminopeptidase i, Domain 2"/>
    <property type="match status" value="1"/>
</dbReference>
<evidence type="ECO:0000256" key="3">
    <source>
        <dbReference type="ARBA" id="ARBA00022438"/>
    </source>
</evidence>
<evidence type="ECO:0000256" key="1">
    <source>
        <dbReference type="ARBA" id="ARBA00001947"/>
    </source>
</evidence>
<comment type="cofactor">
    <cofactor evidence="1 10">
        <name>Zn(2+)</name>
        <dbReference type="ChEBI" id="CHEBI:29105"/>
    </cofactor>
</comment>
<accession>A0A1D9P2E6</accession>
<keyword evidence="4 9" id="KW-0645">Protease</keyword>
<dbReference type="RefSeq" id="WP_071176335.1">
    <property type="nucleotide sequence ID" value="NZ_CP017831.1"/>
</dbReference>
<evidence type="ECO:0000256" key="4">
    <source>
        <dbReference type="ARBA" id="ARBA00022670"/>
    </source>
</evidence>
<comment type="similarity">
    <text evidence="2 9">Belongs to the peptidase M18 family.</text>
</comment>
<dbReference type="Gene3D" id="3.40.630.10">
    <property type="entry name" value="Zn peptidases"/>
    <property type="match status" value="1"/>
</dbReference>
<dbReference type="SUPFAM" id="SSF101821">
    <property type="entry name" value="Aminopeptidase/glucanase lid domain"/>
    <property type="match status" value="1"/>
</dbReference>
<dbReference type="GO" id="GO:0008237">
    <property type="term" value="F:metallopeptidase activity"/>
    <property type="evidence" value="ECO:0007669"/>
    <property type="project" value="UniProtKB-KW"/>
</dbReference>
<evidence type="ECO:0000313" key="12">
    <source>
        <dbReference type="Proteomes" id="UP000179284"/>
    </source>
</evidence>
<dbReference type="GO" id="GO:0005737">
    <property type="term" value="C:cytoplasm"/>
    <property type="evidence" value="ECO:0007669"/>
    <property type="project" value="UniProtKB-ARBA"/>
</dbReference>
<dbReference type="SUPFAM" id="SSF53187">
    <property type="entry name" value="Zn-dependent exopeptidases"/>
    <property type="match status" value="1"/>
</dbReference>
<dbReference type="EC" id="3.4.11.-" evidence="10"/>
<evidence type="ECO:0000256" key="10">
    <source>
        <dbReference type="RuleBase" id="RU004387"/>
    </source>
</evidence>
<dbReference type="GO" id="GO:0006508">
    <property type="term" value="P:proteolysis"/>
    <property type="evidence" value="ECO:0007669"/>
    <property type="project" value="UniProtKB-KW"/>
</dbReference>
<dbReference type="Pfam" id="PF02127">
    <property type="entry name" value="Peptidase_M18"/>
    <property type="match status" value="1"/>
</dbReference>
<keyword evidence="6 9" id="KW-0378">Hydrolase</keyword>
<name>A0A1D9P2E6_9FIRM</name>
<gene>
    <name evidence="11" type="ORF">bhn_I1629</name>
</gene>
<evidence type="ECO:0000256" key="2">
    <source>
        <dbReference type="ARBA" id="ARBA00008290"/>
    </source>
</evidence>
<dbReference type="PANTHER" id="PTHR28570">
    <property type="entry name" value="ASPARTYL AMINOPEPTIDASE"/>
    <property type="match status" value="1"/>
</dbReference>
<keyword evidence="5 9" id="KW-0479">Metal-binding</keyword>
<dbReference type="PANTHER" id="PTHR28570:SF2">
    <property type="entry name" value="M18 FAMILY AMINOPEPTIDASE 1-RELATED"/>
    <property type="match status" value="1"/>
</dbReference>
<dbReference type="InterPro" id="IPR001948">
    <property type="entry name" value="Peptidase_M18"/>
</dbReference>
<evidence type="ECO:0000256" key="5">
    <source>
        <dbReference type="ARBA" id="ARBA00022723"/>
    </source>
</evidence>
<dbReference type="NCBIfam" id="NF002600">
    <property type="entry name" value="PRK02256.1"/>
    <property type="match status" value="1"/>
</dbReference>
<evidence type="ECO:0000256" key="9">
    <source>
        <dbReference type="RuleBase" id="RU004386"/>
    </source>
</evidence>
<keyword evidence="8 9" id="KW-0482">Metalloprotease</keyword>
<dbReference type="GO" id="GO:0008270">
    <property type="term" value="F:zinc ion binding"/>
    <property type="evidence" value="ECO:0007669"/>
    <property type="project" value="InterPro"/>
</dbReference>